<dbReference type="EMBL" id="BJHY01000001">
    <property type="protein sequence ID" value="GDY74022.1"/>
    <property type="molecule type" value="Genomic_DNA"/>
</dbReference>
<dbReference type="InterPro" id="IPR011701">
    <property type="entry name" value="MFS"/>
</dbReference>
<feature type="transmembrane region" description="Helical" evidence="9">
    <location>
        <begin position="182"/>
        <end position="203"/>
    </location>
</feature>
<feature type="compositionally biased region" description="Basic residues" evidence="8">
    <location>
        <begin position="477"/>
        <end position="487"/>
    </location>
</feature>
<evidence type="ECO:0000313" key="12">
    <source>
        <dbReference type="Proteomes" id="UP000299211"/>
    </source>
</evidence>
<proteinExistence type="predicted"/>
<dbReference type="InterPro" id="IPR036259">
    <property type="entry name" value="MFS_trans_sf"/>
</dbReference>
<evidence type="ECO:0000256" key="3">
    <source>
        <dbReference type="ARBA" id="ARBA00022475"/>
    </source>
</evidence>
<comment type="caution">
    <text evidence="11">The sequence shown here is derived from an EMBL/GenBank/DDBJ whole genome shotgun (WGS) entry which is preliminary data.</text>
</comment>
<dbReference type="STRING" id="33903.AQJ43_23380"/>
<feature type="transmembrane region" description="Helical" evidence="9">
    <location>
        <begin position="95"/>
        <end position="114"/>
    </location>
</feature>
<feature type="transmembrane region" description="Helical" evidence="9">
    <location>
        <begin position="154"/>
        <end position="176"/>
    </location>
</feature>
<evidence type="ECO:0000256" key="5">
    <source>
        <dbReference type="ARBA" id="ARBA00022989"/>
    </source>
</evidence>
<keyword evidence="7" id="KW-0046">Antibiotic resistance</keyword>
<feature type="transmembrane region" description="Helical" evidence="9">
    <location>
        <begin position="440"/>
        <end position="466"/>
    </location>
</feature>
<feature type="transmembrane region" description="Helical" evidence="9">
    <location>
        <begin position="247"/>
        <end position="264"/>
    </location>
</feature>
<dbReference type="AlphaFoldDB" id="A0A4D4MPE3"/>
<reference evidence="11 12" key="1">
    <citation type="submission" date="2019-04" db="EMBL/GenBank/DDBJ databases">
        <title>Draft genome sequences of Streptomyces avermitilis ATCC 31267.</title>
        <authorList>
            <person name="Komaki H."/>
            <person name="Tamura T."/>
            <person name="Hosoyama A."/>
        </authorList>
    </citation>
    <scope>NUCLEOTIDE SEQUENCE [LARGE SCALE GENOMIC DNA]</scope>
    <source>
        <strain evidence="11 12">ATCC 31267</strain>
    </source>
</reference>
<keyword evidence="5 9" id="KW-1133">Transmembrane helix</keyword>
<dbReference type="PROSITE" id="PS50850">
    <property type="entry name" value="MFS"/>
    <property type="match status" value="1"/>
</dbReference>
<protein>
    <submittedName>
        <fullName evidence="11">MFS transporter</fullName>
    </submittedName>
</protein>
<evidence type="ECO:0000256" key="8">
    <source>
        <dbReference type="SAM" id="MobiDB-lite"/>
    </source>
</evidence>
<dbReference type="PRINTS" id="PR01036">
    <property type="entry name" value="TCRTETB"/>
</dbReference>
<evidence type="ECO:0000256" key="2">
    <source>
        <dbReference type="ARBA" id="ARBA00022448"/>
    </source>
</evidence>
<dbReference type="Gene3D" id="1.20.1720.10">
    <property type="entry name" value="Multidrug resistance protein D"/>
    <property type="match status" value="1"/>
</dbReference>
<dbReference type="PANTHER" id="PTHR42718">
    <property type="entry name" value="MAJOR FACILITATOR SUPERFAMILY MULTIDRUG TRANSPORTER MFSC"/>
    <property type="match status" value="1"/>
</dbReference>
<comment type="subcellular location">
    <subcellularLocation>
        <location evidence="1">Cell membrane</location>
        <topology evidence="1">Multi-pass membrane protein</topology>
    </subcellularLocation>
</comment>
<feature type="compositionally biased region" description="Low complexity" evidence="8">
    <location>
        <begin position="488"/>
        <end position="512"/>
    </location>
</feature>
<feature type="transmembrane region" description="Helical" evidence="9">
    <location>
        <begin position="28"/>
        <end position="51"/>
    </location>
</feature>
<feature type="transmembrane region" description="Helical" evidence="9">
    <location>
        <begin position="63"/>
        <end position="83"/>
    </location>
</feature>
<feature type="domain" description="Major facilitator superfamily (MFS) profile" evidence="10">
    <location>
        <begin position="29"/>
        <end position="469"/>
    </location>
</feature>
<dbReference type="Pfam" id="PF07690">
    <property type="entry name" value="MFS_1"/>
    <property type="match status" value="1"/>
</dbReference>
<gene>
    <name evidence="11" type="ORF">SAV31267_035070</name>
</gene>
<feature type="transmembrane region" description="Helical" evidence="9">
    <location>
        <begin position="320"/>
        <end position="337"/>
    </location>
</feature>
<dbReference type="GO" id="GO:0022857">
    <property type="term" value="F:transmembrane transporter activity"/>
    <property type="evidence" value="ECO:0007669"/>
    <property type="project" value="InterPro"/>
</dbReference>
<accession>A0A4D4MPE3</accession>
<keyword evidence="2" id="KW-0813">Transport</keyword>
<evidence type="ECO:0000256" key="4">
    <source>
        <dbReference type="ARBA" id="ARBA00022692"/>
    </source>
</evidence>
<feature type="transmembrane region" description="Helical" evidence="9">
    <location>
        <begin position="349"/>
        <end position="368"/>
    </location>
</feature>
<evidence type="ECO:0000256" key="1">
    <source>
        <dbReference type="ARBA" id="ARBA00004651"/>
    </source>
</evidence>
<keyword evidence="6 9" id="KW-0472">Membrane</keyword>
<feature type="transmembrane region" description="Helical" evidence="9">
    <location>
        <begin position="374"/>
        <end position="397"/>
    </location>
</feature>
<feature type="transmembrane region" description="Helical" evidence="9">
    <location>
        <begin position="285"/>
        <end position="308"/>
    </location>
</feature>
<evidence type="ECO:0000313" key="11">
    <source>
        <dbReference type="EMBL" id="GDY74022.1"/>
    </source>
</evidence>
<dbReference type="GO" id="GO:0005886">
    <property type="term" value="C:plasma membrane"/>
    <property type="evidence" value="ECO:0007669"/>
    <property type="project" value="UniProtKB-SubCell"/>
</dbReference>
<name>A0A4D4MPE3_STRAX</name>
<dbReference type="GO" id="GO:0046677">
    <property type="term" value="P:response to antibiotic"/>
    <property type="evidence" value="ECO:0007669"/>
    <property type="project" value="UniProtKB-KW"/>
</dbReference>
<evidence type="ECO:0000259" key="10">
    <source>
        <dbReference type="PROSITE" id="PS50850"/>
    </source>
</evidence>
<feature type="transmembrane region" description="Helical" evidence="9">
    <location>
        <begin position="409"/>
        <end position="434"/>
    </location>
</feature>
<feature type="transmembrane region" description="Helical" evidence="9">
    <location>
        <begin position="215"/>
        <end position="235"/>
    </location>
</feature>
<dbReference type="InterPro" id="IPR020846">
    <property type="entry name" value="MFS_dom"/>
</dbReference>
<keyword evidence="4 9" id="KW-0812">Transmembrane</keyword>
<evidence type="ECO:0000256" key="7">
    <source>
        <dbReference type="ARBA" id="ARBA00023251"/>
    </source>
</evidence>
<organism evidence="11 12">
    <name type="scientific">Streptomyces avermitilis</name>
    <dbReference type="NCBI Taxonomy" id="33903"/>
    <lineage>
        <taxon>Bacteria</taxon>
        <taxon>Bacillati</taxon>
        <taxon>Actinomycetota</taxon>
        <taxon>Actinomycetes</taxon>
        <taxon>Kitasatosporales</taxon>
        <taxon>Streptomycetaceae</taxon>
        <taxon>Streptomyces</taxon>
    </lineage>
</organism>
<dbReference type="CDD" id="cd17321">
    <property type="entry name" value="MFS_MMR_MDR_like"/>
    <property type="match status" value="1"/>
</dbReference>
<feature type="transmembrane region" description="Helical" evidence="9">
    <location>
        <begin position="120"/>
        <end position="142"/>
    </location>
</feature>
<dbReference type="Gene3D" id="1.20.1250.20">
    <property type="entry name" value="MFS general substrate transporter like domains"/>
    <property type="match status" value="1"/>
</dbReference>
<sequence length="525" mass="54331">MAIDTTSSAPVHEPQPPLDTRLSTRDKLVLFVLCAAQFMVALDFSVLNVALPVLGRDLGMSQSALQWAVTAFALPSGGFLLLFGRIGDLYGRRRLFLTGLALFGTASLLATFAWDPASFLAGRALQGLGAAAIVPTGMSLLTTTFPEGPARDRALGISGTLLSLGFTVGMVAGGVLTDAFGWRSTMGLLTLFALIVLPLAPGLLPESRTPDRPRLDIPGAVTVTGGLLSLIYALSTAAERGFGGTDVIATLVAGVLLLAAFVTVESHAEAPLVSLPMLRRRTVAWGNLGGLITFSMMSTVVFVLTLYLQETLGLSAFETGLVFGVQGVLSAVAGANASKVIGRLGARRTLVVSLAGQGAFVATLVALGDGGWSVWLATAAVSLASMCHLGAIISYGLTVTSGVPDDEQGLATGLVTSTQQVGITIGIPLLGVLATTSSDLLAGVHTVLALDAVIVLAAAVLIAVGLGRRPATARARPQGRSRRRRSALGRPATTRSYESSTSSRTRRSGSSPSTVTVFQCRLFMW</sequence>
<evidence type="ECO:0000256" key="9">
    <source>
        <dbReference type="SAM" id="Phobius"/>
    </source>
</evidence>
<dbReference type="Proteomes" id="UP000299211">
    <property type="component" value="Unassembled WGS sequence"/>
</dbReference>
<evidence type="ECO:0000256" key="6">
    <source>
        <dbReference type="ARBA" id="ARBA00023136"/>
    </source>
</evidence>
<keyword evidence="3" id="KW-1003">Cell membrane</keyword>
<feature type="region of interest" description="Disordered" evidence="8">
    <location>
        <begin position="472"/>
        <end position="512"/>
    </location>
</feature>
<dbReference type="SUPFAM" id="SSF103473">
    <property type="entry name" value="MFS general substrate transporter"/>
    <property type="match status" value="1"/>
</dbReference>
<dbReference type="PANTHER" id="PTHR42718:SF46">
    <property type="entry name" value="BLR6921 PROTEIN"/>
    <property type="match status" value="1"/>
</dbReference>